<dbReference type="PANTHER" id="PTHR11941:SF54">
    <property type="entry name" value="ENOYL-COA HYDRATASE, MITOCHONDRIAL"/>
    <property type="match status" value="1"/>
</dbReference>
<gene>
    <name evidence="4" type="ORF">LUCI_2279</name>
</gene>
<proteinExistence type="inferred from homology"/>
<reference evidence="4 5" key="1">
    <citation type="submission" date="2018-06" db="EMBL/GenBank/DDBJ databases">
        <authorList>
            <person name="Strepis N."/>
        </authorList>
    </citation>
    <scope>NUCLEOTIDE SEQUENCE [LARGE SCALE GENOMIC DNA]</scope>
    <source>
        <strain evidence="4">LUCI</strain>
    </source>
</reference>
<keyword evidence="5" id="KW-1185">Reference proteome</keyword>
<comment type="similarity">
    <text evidence="1 3">Belongs to the enoyl-CoA hydratase/isomerase family.</text>
</comment>
<dbReference type="InterPro" id="IPR029045">
    <property type="entry name" value="ClpP/crotonase-like_dom_sf"/>
</dbReference>
<dbReference type="CDD" id="cd06558">
    <property type="entry name" value="crotonase-like"/>
    <property type="match status" value="1"/>
</dbReference>
<dbReference type="InterPro" id="IPR018376">
    <property type="entry name" value="Enoyl-CoA_hyd/isom_CS"/>
</dbReference>
<dbReference type="FunFam" id="1.10.12.10:FF:000001">
    <property type="entry name" value="Probable enoyl-CoA hydratase, mitochondrial"/>
    <property type="match status" value="1"/>
</dbReference>
<protein>
    <submittedName>
        <fullName evidence="4">Enoyl-coa hydratase/isomerase signature</fullName>
    </submittedName>
</protein>
<dbReference type="GO" id="GO:0016853">
    <property type="term" value="F:isomerase activity"/>
    <property type="evidence" value="ECO:0007669"/>
    <property type="project" value="UniProtKB-KW"/>
</dbReference>
<dbReference type="Pfam" id="PF00378">
    <property type="entry name" value="ECH_1"/>
    <property type="match status" value="1"/>
</dbReference>
<dbReference type="PROSITE" id="PS00166">
    <property type="entry name" value="ENOYL_COA_HYDRATASE"/>
    <property type="match status" value="1"/>
</dbReference>
<keyword evidence="2" id="KW-0456">Lyase</keyword>
<dbReference type="Gene3D" id="1.10.12.10">
    <property type="entry name" value="Lyase 2-enoyl-coa Hydratase, Chain A, domain 2"/>
    <property type="match status" value="1"/>
</dbReference>
<name>A0A498R7T4_9FIRM</name>
<evidence type="ECO:0000313" key="4">
    <source>
        <dbReference type="EMBL" id="VBB07035.1"/>
    </source>
</evidence>
<dbReference type="Gene3D" id="3.90.226.10">
    <property type="entry name" value="2-enoyl-CoA Hydratase, Chain A, domain 1"/>
    <property type="match status" value="1"/>
</dbReference>
<dbReference type="GO" id="GO:0006635">
    <property type="term" value="P:fatty acid beta-oxidation"/>
    <property type="evidence" value="ECO:0007669"/>
    <property type="project" value="TreeGrafter"/>
</dbReference>
<dbReference type="EMBL" id="UPPP01000071">
    <property type="protein sequence ID" value="VBB07035.1"/>
    <property type="molecule type" value="Genomic_DNA"/>
</dbReference>
<dbReference type="InterPro" id="IPR001753">
    <property type="entry name" value="Enoyl-CoA_hydra/iso"/>
</dbReference>
<accession>A0A498R7T4</accession>
<evidence type="ECO:0000256" key="3">
    <source>
        <dbReference type="RuleBase" id="RU003707"/>
    </source>
</evidence>
<organism evidence="4 5">
    <name type="scientific">Lucifera butyrica</name>
    <dbReference type="NCBI Taxonomy" id="1351585"/>
    <lineage>
        <taxon>Bacteria</taxon>
        <taxon>Bacillati</taxon>
        <taxon>Bacillota</taxon>
        <taxon>Negativicutes</taxon>
        <taxon>Veillonellales</taxon>
        <taxon>Veillonellaceae</taxon>
        <taxon>Lucifera</taxon>
    </lineage>
</organism>
<dbReference type="SUPFAM" id="SSF52096">
    <property type="entry name" value="ClpP/crotonase"/>
    <property type="match status" value="1"/>
</dbReference>
<dbReference type="FunFam" id="3.90.226.10:FF:000009">
    <property type="entry name" value="Carnitinyl-CoA dehydratase"/>
    <property type="match status" value="1"/>
</dbReference>
<sequence>MMGQFENLLFEKDNGIGMITINRPKALNALNGATLSELDALCDQLAKDNSVKVVIVTGSGEKAFIAGADITEMQPMSAVEGRNWGKFGQAVFNKLENLPQPVIAAVNGFALGGGCELAMACDIRIASEKAKFGQPEVTLGITPGFGGTQRLPRLVGKGRAKELLYTGDMIDAAEAYRIGLVNKVVPPEELLTVAKGMAAKILSRAAVAVQLCKAAVNEGMDMDLDSGVAYEAEVFGLCFATADQKEGMTAFTEKRKANFTGK</sequence>
<dbReference type="NCBIfam" id="NF004475">
    <property type="entry name" value="PRK05809.1"/>
    <property type="match status" value="1"/>
</dbReference>
<evidence type="ECO:0000313" key="5">
    <source>
        <dbReference type="Proteomes" id="UP000277811"/>
    </source>
</evidence>
<dbReference type="InterPro" id="IPR014748">
    <property type="entry name" value="Enoyl-CoA_hydra_C"/>
</dbReference>
<dbReference type="GO" id="GO:0016836">
    <property type="term" value="F:hydro-lyase activity"/>
    <property type="evidence" value="ECO:0007669"/>
    <property type="project" value="UniProtKB-ARBA"/>
</dbReference>
<evidence type="ECO:0000256" key="2">
    <source>
        <dbReference type="ARBA" id="ARBA00023239"/>
    </source>
</evidence>
<dbReference type="Proteomes" id="UP000277811">
    <property type="component" value="Unassembled WGS sequence"/>
</dbReference>
<dbReference type="AlphaFoldDB" id="A0A498R7T4"/>
<keyword evidence="4" id="KW-0413">Isomerase</keyword>
<evidence type="ECO:0000256" key="1">
    <source>
        <dbReference type="ARBA" id="ARBA00005254"/>
    </source>
</evidence>
<dbReference type="PANTHER" id="PTHR11941">
    <property type="entry name" value="ENOYL-COA HYDRATASE-RELATED"/>
    <property type="match status" value="1"/>
</dbReference>